<comment type="caution">
    <text evidence="3">The sequence shown here is derived from an EMBL/GenBank/DDBJ whole genome shotgun (WGS) entry which is preliminary data.</text>
</comment>
<sequence>MALRRPDVCVACGSALDAGSRAEWNPSLKAITCLACVEKRTASEPDPASVEQRSSPTSFERGTPGASARRKYEKLHDRREEHAKQKLGRRIGGVYLALSTEPQSTRAWGIGSKGERRLGEYLESIHDESRVIVLHDRRIPGSKANIDHIAVCRNGIYAIDAKNYAGKVQRIDRGGWFSTDLRLYVGRRDCTRLVGGMGKQIEAIRSALGEAVVQEFEIDVKAALCFVDAEWSLFAKPFRLNEVWVGWAKALGEQLLADGPLAGEHLITLARRVAAALPPA</sequence>
<dbReference type="AlphaFoldDB" id="A0A7M2YWZ0"/>
<evidence type="ECO:0000313" key="4">
    <source>
        <dbReference type="Proteomes" id="UP000254134"/>
    </source>
</evidence>
<evidence type="ECO:0000259" key="2">
    <source>
        <dbReference type="PROSITE" id="PS50965"/>
    </source>
</evidence>
<dbReference type="RefSeq" id="WP_181813554.1">
    <property type="nucleotide sequence ID" value="NZ_QQZY01000004.1"/>
</dbReference>
<feature type="compositionally biased region" description="Basic and acidic residues" evidence="1">
    <location>
        <begin position="74"/>
        <end position="84"/>
    </location>
</feature>
<keyword evidence="4" id="KW-1185">Reference proteome</keyword>
<feature type="domain" description="NERD" evidence="2">
    <location>
        <begin position="110"/>
        <end position="227"/>
    </location>
</feature>
<evidence type="ECO:0000313" key="3">
    <source>
        <dbReference type="EMBL" id="RDI74404.1"/>
    </source>
</evidence>
<reference evidence="4" key="2">
    <citation type="journal article" date="2019" name="MicrobiologyOpen">
        <title>High-quality draft genome sequence of Gaiella occulta isolated from a 150 meter deep mineral water borehole and comparison with the genome sequences of other deep-branching lineages of the phylum Actinobacteria.</title>
        <authorList>
            <person name="Severino R."/>
            <person name="Froufe H.J.C."/>
            <person name="Barroso C."/>
            <person name="Albuquerque L."/>
            <person name="Lobo-da-Cunha A."/>
            <person name="da Costa M.S."/>
            <person name="Egas C."/>
        </authorList>
    </citation>
    <scope>NUCLEOTIDE SEQUENCE [LARGE SCALE GENOMIC DNA]</scope>
    <source>
        <strain evidence="4">F2-233</strain>
    </source>
</reference>
<reference evidence="3 4" key="1">
    <citation type="submission" date="2018-07" db="EMBL/GenBank/DDBJ databases">
        <title>High-quality-draft genome sequence of Gaiella occulta.</title>
        <authorList>
            <person name="Severino R."/>
            <person name="Froufe H.J.C."/>
            <person name="Rainey F.A."/>
            <person name="Barroso C."/>
            <person name="Albuquerque L."/>
            <person name="Lobo-Da-Cunha A."/>
            <person name="Da Costa M.S."/>
            <person name="Egas C."/>
        </authorList>
    </citation>
    <scope>NUCLEOTIDE SEQUENCE [LARGE SCALE GENOMIC DNA]</scope>
    <source>
        <strain evidence="3 4">F2-233</strain>
    </source>
</reference>
<dbReference type="Pfam" id="PF08378">
    <property type="entry name" value="NERD"/>
    <property type="match status" value="1"/>
</dbReference>
<feature type="compositionally biased region" description="Polar residues" evidence="1">
    <location>
        <begin position="51"/>
        <end position="60"/>
    </location>
</feature>
<dbReference type="EMBL" id="QQZY01000004">
    <property type="protein sequence ID" value="RDI74404.1"/>
    <property type="molecule type" value="Genomic_DNA"/>
</dbReference>
<gene>
    <name evidence="3" type="ORF">Gocc_1980</name>
</gene>
<proteinExistence type="predicted"/>
<protein>
    <submittedName>
        <fullName evidence="3">Nuclease-related protein</fullName>
    </submittedName>
</protein>
<dbReference type="Proteomes" id="UP000254134">
    <property type="component" value="Unassembled WGS sequence"/>
</dbReference>
<organism evidence="3 4">
    <name type="scientific">Gaiella occulta</name>
    <dbReference type="NCBI Taxonomy" id="1002870"/>
    <lineage>
        <taxon>Bacteria</taxon>
        <taxon>Bacillati</taxon>
        <taxon>Actinomycetota</taxon>
        <taxon>Thermoleophilia</taxon>
        <taxon>Gaiellales</taxon>
        <taxon>Gaiellaceae</taxon>
        <taxon>Gaiella</taxon>
    </lineage>
</organism>
<feature type="region of interest" description="Disordered" evidence="1">
    <location>
        <begin position="44"/>
        <end position="84"/>
    </location>
</feature>
<evidence type="ECO:0000256" key="1">
    <source>
        <dbReference type="SAM" id="MobiDB-lite"/>
    </source>
</evidence>
<name>A0A7M2YWZ0_9ACTN</name>
<accession>A0A7M2YWZ0</accession>
<dbReference type="PROSITE" id="PS50965">
    <property type="entry name" value="NERD"/>
    <property type="match status" value="1"/>
</dbReference>
<dbReference type="InterPro" id="IPR011528">
    <property type="entry name" value="NERD"/>
</dbReference>